<dbReference type="AlphaFoldDB" id="A0A1V1H086"/>
<organism evidence="2">
    <name type="scientific">Oryza barthii</name>
    <dbReference type="NCBI Taxonomy" id="65489"/>
    <lineage>
        <taxon>Eukaryota</taxon>
        <taxon>Viridiplantae</taxon>
        <taxon>Streptophyta</taxon>
        <taxon>Embryophyta</taxon>
        <taxon>Tracheophyta</taxon>
        <taxon>Spermatophyta</taxon>
        <taxon>Magnoliopsida</taxon>
        <taxon>Liliopsida</taxon>
        <taxon>Poales</taxon>
        <taxon>Poaceae</taxon>
        <taxon>BOP clade</taxon>
        <taxon>Oryzoideae</taxon>
        <taxon>Oryzeae</taxon>
        <taxon>Oryzinae</taxon>
        <taxon>Oryza</taxon>
    </lineage>
</organism>
<proteinExistence type="predicted"/>
<protein>
    <submittedName>
        <fullName evidence="2">Uncharacterized protein</fullName>
    </submittedName>
</protein>
<evidence type="ECO:0000313" key="2">
    <source>
        <dbReference type="EMBL" id="BAX24790.1"/>
    </source>
</evidence>
<reference evidence="2" key="1">
    <citation type="submission" date="2009-05" db="EMBL/GenBank/DDBJ databases">
        <title>Oryza sativa Japonica Group genomic DNA, chromosome 6, BAC clone:KMK0024M20, cultivar:Khau Mac Kho.</title>
        <authorList>
            <person name="Matsumoto T."/>
            <person name="Wu J."/>
            <person name="Kanamori H."/>
        </authorList>
    </citation>
    <scope>NUCLEOTIDE SEQUENCE</scope>
    <source>
        <strain evidence="2">W1588</strain>
    </source>
</reference>
<evidence type="ECO:0000256" key="1">
    <source>
        <dbReference type="SAM" id="MobiDB-lite"/>
    </source>
</evidence>
<feature type="region of interest" description="Disordered" evidence="1">
    <location>
        <begin position="25"/>
        <end position="52"/>
    </location>
</feature>
<sequence>MAYVQVRRALCRVARRARARGAGWGGGIGLASRERPQKWTGPRRGRRGGHDSTWVGGLGRWRAVEWSGVEWRADASTRPVCGGEPGRDMRFGQKWAGAVTKEAYVDEWSVKSLSQRAMDD</sequence>
<accession>A0A1V1H086</accession>
<dbReference type="EMBL" id="AP011459">
    <property type="protein sequence ID" value="BAX24790.1"/>
    <property type="molecule type" value="Genomic_DNA"/>
</dbReference>
<name>A0A1V1H086_9ORYZ</name>
<gene>
    <name evidence="2" type="primary">OBARTa0026G07.11</name>
</gene>